<dbReference type="HOGENOM" id="CLU_2097624_0_0_1"/>
<protein>
    <submittedName>
        <fullName evidence="2">Uncharacterized protein</fullName>
    </submittedName>
</protein>
<dbReference type="Proteomes" id="UP000000724">
    <property type="component" value="Contig Pc00c13"/>
</dbReference>
<sequence>MNLLLPDPFPPPNPAPVAILNSTPGPVVRDVVLPSAEIIAFARGLPHPGKRAVVRVGVVGVAPPSGPFLSCGTSKKRQRRGQRCGLPGRGSLGQIQPSWEGIVFFGSDTLSVMAWG</sequence>
<name>B6H3N5_PENRW</name>
<keyword evidence="3" id="KW-1185">Reference proteome</keyword>
<evidence type="ECO:0000313" key="2">
    <source>
        <dbReference type="EMBL" id="CAP91766.1"/>
    </source>
</evidence>
<organism evidence="2 3">
    <name type="scientific">Penicillium rubens (strain ATCC 28089 / DSM 1075 / NRRL 1951 / Wisconsin 54-1255)</name>
    <name type="common">Penicillium chrysogenum</name>
    <dbReference type="NCBI Taxonomy" id="500485"/>
    <lineage>
        <taxon>Eukaryota</taxon>
        <taxon>Fungi</taxon>
        <taxon>Dikarya</taxon>
        <taxon>Ascomycota</taxon>
        <taxon>Pezizomycotina</taxon>
        <taxon>Eurotiomycetes</taxon>
        <taxon>Eurotiomycetidae</taxon>
        <taxon>Eurotiales</taxon>
        <taxon>Aspergillaceae</taxon>
        <taxon>Penicillium</taxon>
        <taxon>Penicillium chrysogenum species complex</taxon>
    </lineage>
</organism>
<accession>B6H3N5</accession>
<feature type="region of interest" description="Disordered" evidence="1">
    <location>
        <begin position="70"/>
        <end position="89"/>
    </location>
</feature>
<dbReference type="EMBL" id="AM920428">
    <property type="protein sequence ID" value="CAP91766.1"/>
    <property type="molecule type" value="Genomic_DNA"/>
</dbReference>
<dbReference type="OMA" id="WEGIVFF"/>
<reference evidence="2 3" key="1">
    <citation type="journal article" date="2008" name="Nat. Biotechnol.">
        <title>Genome sequencing and analysis of the filamentous fungus Penicillium chrysogenum.</title>
        <authorList>
            <person name="van den Berg M.A."/>
            <person name="Albang R."/>
            <person name="Albermann K."/>
            <person name="Badger J.H."/>
            <person name="Daran J.-M."/>
            <person name="Driessen A.J.M."/>
            <person name="Garcia-Estrada C."/>
            <person name="Fedorova N.D."/>
            <person name="Harris D.M."/>
            <person name="Heijne W.H.M."/>
            <person name="Joardar V.S."/>
            <person name="Kiel J.A.K.W."/>
            <person name="Kovalchuk A."/>
            <person name="Martin J.F."/>
            <person name="Nierman W.C."/>
            <person name="Nijland J.G."/>
            <person name="Pronk J.T."/>
            <person name="Roubos J.A."/>
            <person name="van der Klei I.J."/>
            <person name="van Peij N.N.M.E."/>
            <person name="Veenhuis M."/>
            <person name="von Doehren H."/>
            <person name="Wagner C."/>
            <person name="Wortman J.R."/>
            <person name="Bovenberg R.A.L."/>
        </authorList>
    </citation>
    <scope>NUCLEOTIDE SEQUENCE [LARGE SCALE GENOMIC DNA]</scope>
    <source>
        <strain evidence="3">ATCC 28089 / DSM 1075 / NRRL 1951 / Wisconsin 54-1255</strain>
    </source>
</reference>
<dbReference type="OrthoDB" id="10498660at2759"/>
<proteinExistence type="predicted"/>
<evidence type="ECO:0000313" key="3">
    <source>
        <dbReference type="Proteomes" id="UP000000724"/>
    </source>
</evidence>
<dbReference type="AlphaFoldDB" id="B6H3N5"/>
<dbReference type="VEuPathDB" id="FungiDB:PCH_Pc13g06970"/>
<evidence type="ECO:0000256" key="1">
    <source>
        <dbReference type="SAM" id="MobiDB-lite"/>
    </source>
</evidence>
<gene>
    <name evidence="2" type="ORF">Pc13g06970</name>
    <name evidence="2" type="ORF">PCH_Pc13g06970</name>
</gene>